<evidence type="ECO:0000256" key="4">
    <source>
        <dbReference type="ARBA" id="ARBA00022842"/>
    </source>
</evidence>
<gene>
    <name evidence="6" type="ordered locus">Xcel_1573</name>
</gene>
<keyword evidence="1" id="KW-0540">Nuclease</keyword>
<proteinExistence type="predicted"/>
<dbReference type="Proteomes" id="UP000002255">
    <property type="component" value="Chromosome"/>
</dbReference>
<dbReference type="RefSeq" id="WP_012878345.1">
    <property type="nucleotide sequence ID" value="NC_013530.1"/>
</dbReference>
<sequence>MEVARSIVLDANIVISTVLGVGARRLVSTHAGEAWLCAPQEAFDDARRHLPTIANRRGWTEATLAAALEALDALEHLVHPIEPETYASQLPEAHLRIDRRDPKDAPILATGLLLSCPIWTEDQDFFGTGAATWTTDRVELYLSPDRPPQR</sequence>
<dbReference type="InterPro" id="IPR029060">
    <property type="entry name" value="PIN-like_dom_sf"/>
</dbReference>
<organism evidence="6 7">
    <name type="scientific">Xylanimonas cellulosilytica (strain DSM 15894 / JCM 12276 / CECT 5975 / KCTC 9989 / LMG 20990 / NBRC 107835 / XIL07)</name>
    <dbReference type="NCBI Taxonomy" id="446471"/>
    <lineage>
        <taxon>Bacteria</taxon>
        <taxon>Bacillati</taxon>
        <taxon>Actinomycetota</taxon>
        <taxon>Actinomycetes</taxon>
        <taxon>Micrococcales</taxon>
        <taxon>Promicromonosporaceae</taxon>
        <taxon>Xylanimonas</taxon>
    </lineage>
</organism>
<evidence type="ECO:0000256" key="1">
    <source>
        <dbReference type="ARBA" id="ARBA00022722"/>
    </source>
</evidence>
<keyword evidence="3" id="KW-0378">Hydrolase</keyword>
<dbReference type="HOGENOM" id="CLU_147223_1_0_11"/>
<keyword evidence="2" id="KW-0479">Metal-binding</keyword>
<dbReference type="GO" id="GO:0004518">
    <property type="term" value="F:nuclease activity"/>
    <property type="evidence" value="ECO:0007669"/>
    <property type="project" value="UniProtKB-KW"/>
</dbReference>
<protein>
    <recommendedName>
        <fullName evidence="5">PIN domain-containing protein</fullName>
    </recommendedName>
</protein>
<reference evidence="6 7" key="2">
    <citation type="journal article" date="2010" name="Stand. Genomic Sci.">
        <title>Complete genome sequence of Xylanimonas cellulosilytica type strain (XIL07).</title>
        <authorList>
            <person name="Foster B."/>
            <person name="Pukall R."/>
            <person name="Abt B."/>
            <person name="Nolan M."/>
            <person name="Glavina Del Rio T."/>
            <person name="Chen F."/>
            <person name="Lucas S."/>
            <person name="Tice H."/>
            <person name="Pitluck S."/>
            <person name="Cheng J.-F."/>
            <person name="Chertkov O."/>
            <person name="Brettin T."/>
            <person name="Han C."/>
            <person name="Detter J.C."/>
            <person name="Bruce D."/>
            <person name="Goodwin L."/>
            <person name="Ivanova N."/>
            <person name="Mavromatis K."/>
            <person name="Pati A."/>
            <person name="Mikhailova N."/>
            <person name="Chen A."/>
            <person name="Palaniappan K."/>
            <person name="Land M."/>
            <person name="Hauser L."/>
            <person name="Chang Y.-J."/>
            <person name="Jeffries C.D."/>
            <person name="Chain P."/>
            <person name="Rohde M."/>
            <person name="Goeker M."/>
            <person name="Bristow J."/>
            <person name="Eisen J.A."/>
            <person name="Markowitz V."/>
            <person name="Hugenholtz P."/>
            <person name="Kyrpides N.C."/>
            <person name="Klenk H.-P."/>
            <person name="Lapidus A."/>
        </authorList>
    </citation>
    <scope>NUCLEOTIDE SEQUENCE [LARGE SCALE GENOMIC DNA]</scope>
    <source>
        <strain evidence="7">DSM 15894 / CECT 5975 / LMG 20990 / XIL07</strain>
    </source>
</reference>
<dbReference type="eggNOG" id="COG5378">
    <property type="taxonomic scope" value="Bacteria"/>
</dbReference>
<dbReference type="GO" id="GO:0016787">
    <property type="term" value="F:hydrolase activity"/>
    <property type="evidence" value="ECO:0007669"/>
    <property type="project" value="UniProtKB-KW"/>
</dbReference>
<evidence type="ECO:0000256" key="3">
    <source>
        <dbReference type="ARBA" id="ARBA00022801"/>
    </source>
</evidence>
<evidence type="ECO:0000259" key="5">
    <source>
        <dbReference type="Pfam" id="PF10130"/>
    </source>
</evidence>
<feature type="domain" description="PIN" evidence="5">
    <location>
        <begin position="8"/>
        <end position="143"/>
    </location>
</feature>
<keyword evidence="7" id="KW-1185">Reference proteome</keyword>
<evidence type="ECO:0000313" key="6">
    <source>
        <dbReference type="EMBL" id="ACZ30603.1"/>
    </source>
</evidence>
<dbReference type="STRING" id="446471.Xcel_1573"/>
<dbReference type="Pfam" id="PF10130">
    <property type="entry name" value="PIN_2"/>
    <property type="match status" value="1"/>
</dbReference>
<evidence type="ECO:0000313" key="7">
    <source>
        <dbReference type="Proteomes" id="UP000002255"/>
    </source>
</evidence>
<keyword evidence="4" id="KW-0460">Magnesium</keyword>
<dbReference type="KEGG" id="xce:Xcel_1573"/>
<evidence type="ECO:0000256" key="2">
    <source>
        <dbReference type="ARBA" id="ARBA00022723"/>
    </source>
</evidence>
<name>D1BSB1_XYLCX</name>
<dbReference type="AlphaFoldDB" id="D1BSB1"/>
<dbReference type="GO" id="GO:0046872">
    <property type="term" value="F:metal ion binding"/>
    <property type="evidence" value="ECO:0007669"/>
    <property type="project" value="UniProtKB-KW"/>
</dbReference>
<accession>D1BSB1</accession>
<dbReference type="SUPFAM" id="SSF88723">
    <property type="entry name" value="PIN domain-like"/>
    <property type="match status" value="1"/>
</dbReference>
<dbReference type="OrthoDB" id="68993at2"/>
<reference evidence="7" key="1">
    <citation type="submission" date="2009-11" db="EMBL/GenBank/DDBJ databases">
        <title>The complete chromosome of Xylanimonas cellulosilytica DSM 15894.</title>
        <authorList>
            <consortium name="US DOE Joint Genome Institute (JGI-PGF)"/>
            <person name="Lucas S."/>
            <person name="Copeland A."/>
            <person name="Lapidus A."/>
            <person name="Glavina del Rio T."/>
            <person name="Dalin E."/>
            <person name="Tice H."/>
            <person name="Bruce D."/>
            <person name="Goodwin L."/>
            <person name="Pitluck S."/>
            <person name="Kyrpides N."/>
            <person name="Mavromatis K."/>
            <person name="Ivanova N."/>
            <person name="Mikhailova N."/>
            <person name="Foster B."/>
            <person name="Clum A."/>
            <person name="Brettin T."/>
            <person name="Detter J.C."/>
            <person name="Han C."/>
            <person name="Larimer F."/>
            <person name="Land M."/>
            <person name="Hauser L."/>
            <person name="Markowitz V."/>
            <person name="Cheng J.F."/>
            <person name="Hugenholtz P."/>
            <person name="Woyke T."/>
            <person name="Wu D."/>
            <person name="Gehrich-Schroeter G."/>
            <person name="Schneider S."/>
            <person name="Pukall S.R."/>
            <person name="Klenk H.P."/>
            <person name="Eisen J.A."/>
        </authorList>
    </citation>
    <scope>NUCLEOTIDE SEQUENCE [LARGE SCALE GENOMIC DNA]</scope>
    <source>
        <strain evidence="7">DSM 15894 / CECT 5975 / LMG 20990 / XIL07</strain>
    </source>
</reference>
<dbReference type="InterPro" id="IPR002716">
    <property type="entry name" value="PIN_dom"/>
</dbReference>
<dbReference type="EMBL" id="CP001821">
    <property type="protein sequence ID" value="ACZ30603.1"/>
    <property type="molecule type" value="Genomic_DNA"/>
</dbReference>